<feature type="region of interest" description="Disordered" evidence="1">
    <location>
        <begin position="1"/>
        <end position="37"/>
    </location>
</feature>
<dbReference type="EMBL" id="BKCP01010959">
    <property type="protein sequence ID" value="GER54194.1"/>
    <property type="molecule type" value="Genomic_DNA"/>
</dbReference>
<dbReference type="GO" id="GO:0003746">
    <property type="term" value="F:translation elongation factor activity"/>
    <property type="evidence" value="ECO:0007669"/>
    <property type="project" value="UniProtKB-KW"/>
</dbReference>
<feature type="compositionally biased region" description="Polar residues" evidence="1">
    <location>
        <begin position="26"/>
        <end position="37"/>
    </location>
</feature>
<reference evidence="3" key="1">
    <citation type="journal article" date="2019" name="Curr. Biol.">
        <title>Genome Sequence of Striga asiatica Provides Insight into the Evolution of Plant Parasitism.</title>
        <authorList>
            <person name="Yoshida S."/>
            <person name="Kim S."/>
            <person name="Wafula E.K."/>
            <person name="Tanskanen J."/>
            <person name="Kim Y.M."/>
            <person name="Honaas L."/>
            <person name="Yang Z."/>
            <person name="Spallek T."/>
            <person name="Conn C.E."/>
            <person name="Ichihashi Y."/>
            <person name="Cheong K."/>
            <person name="Cui S."/>
            <person name="Der J.P."/>
            <person name="Gundlach H."/>
            <person name="Jiao Y."/>
            <person name="Hori C."/>
            <person name="Ishida J.K."/>
            <person name="Kasahara H."/>
            <person name="Kiba T."/>
            <person name="Kim M.S."/>
            <person name="Koo N."/>
            <person name="Laohavisit A."/>
            <person name="Lee Y.H."/>
            <person name="Lumba S."/>
            <person name="McCourt P."/>
            <person name="Mortimer J.C."/>
            <person name="Mutuku J.M."/>
            <person name="Nomura T."/>
            <person name="Sasaki-Sekimoto Y."/>
            <person name="Seto Y."/>
            <person name="Wang Y."/>
            <person name="Wakatake T."/>
            <person name="Sakakibara H."/>
            <person name="Demura T."/>
            <person name="Yamaguchi S."/>
            <person name="Yoneyama K."/>
            <person name="Manabe R.I."/>
            <person name="Nelson D.C."/>
            <person name="Schulman A.H."/>
            <person name="Timko M.P."/>
            <person name="dePamphilis C.W."/>
            <person name="Choi D."/>
            <person name="Shirasu K."/>
        </authorList>
    </citation>
    <scope>NUCLEOTIDE SEQUENCE [LARGE SCALE GENOMIC DNA]</scope>
    <source>
        <strain evidence="3">cv. UVA1</strain>
    </source>
</reference>
<gene>
    <name evidence="2" type="ORF">STAS_31763</name>
</gene>
<sequence>MACPATSFSHDGHPSPPVEKPLLSRKSGTSAAEDGTGTSSIFFPFPLSGTSFSTGPAADSESRRSSFFCFRRVFILPVALPRTHPITKKFALKNSTRAAAQIREHFAPPLVPCGRLFVVVSVGLSSSGVLSIGEVMCGNGLKIDLGRSTMEQITNLVEGILATVKVGLERASQLHWGSLLLFIDAEDIGELLIKKVALGGKKKAIYEGITYLMLHFNPCNFCCNKELCLESLNLAFKSLEGNVNY</sequence>
<dbReference type="AlphaFoldDB" id="A0A5A7RD03"/>
<protein>
    <submittedName>
        <fullName evidence="2">Elongation factor Tu</fullName>
    </submittedName>
</protein>
<evidence type="ECO:0000313" key="3">
    <source>
        <dbReference type="Proteomes" id="UP000325081"/>
    </source>
</evidence>
<organism evidence="2 3">
    <name type="scientific">Striga asiatica</name>
    <name type="common">Asiatic witchweed</name>
    <name type="synonym">Buchnera asiatica</name>
    <dbReference type="NCBI Taxonomy" id="4170"/>
    <lineage>
        <taxon>Eukaryota</taxon>
        <taxon>Viridiplantae</taxon>
        <taxon>Streptophyta</taxon>
        <taxon>Embryophyta</taxon>
        <taxon>Tracheophyta</taxon>
        <taxon>Spermatophyta</taxon>
        <taxon>Magnoliopsida</taxon>
        <taxon>eudicotyledons</taxon>
        <taxon>Gunneridae</taxon>
        <taxon>Pentapetalae</taxon>
        <taxon>asterids</taxon>
        <taxon>lamiids</taxon>
        <taxon>Lamiales</taxon>
        <taxon>Orobanchaceae</taxon>
        <taxon>Buchnereae</taxon>
        <taxon>Striga</taxon>
    </lineage>
</organism>
<keyword evidence="2" id="KW-0648">Protein biosynthesis</keyword>
<keyword evidence="2" id="KW-0251">Elongation factor</keyword>
<name>A0A5A7RD03_STRAF</name>
<keyword evidence="3" id="KW-1185">Reference proteome</keyword>
<proteinExistence type="predicted"/>
<comment type="caution">
    <text evidence="2">The sequence shown here is derived from an EMBL/GenBank/DDBJ whole genome shotgun (WGS) entry which is preliminary data.</text>
</comment>
<evidence type="ECO:0000256" key="1">
    <source>
        <dbReference type="SAM" id="MobiDB-lite"/>
    </source>
</evidence>
<accession>A0A5A7RD03</accession>
<dbReference type="Proteomes" id="UP000325081">
    <property type="component" value="Unassembled WGS sequence"/>
</dbReference>
<evidence type="ECO:0000313" key="2">
    <source>
        <dbReference type="EMBL" id="GER54194.1"/>
    </source>
</evidence>